<feature type="transmembrane region" description="Helical" evidence="6">
    <location>
        <begin position="443"/>
        <end position="461"/>
    </location>
</feature>
<evidence type="ECO:0008006" key="9">
    <source>
        <dbReference type="Google" id="ProtNLM"/>
    </source>
</evidence>
<feature type="transmembrane region" description="Helical" evidence="6">
    <location>
        <begin position="368"/>
        <end position="391"/>
    </location>
</feature>
<accession>A0A4S4LB58</accession>
<sequence>MPPHISKKVKVSTYGEEEEDKRLHQLGIGRELRKEFSYFSTLSFAIGVSGIAATITSTLNTPIVLGGRAVAIWSWFLGSFGCLAIAASVAELASAYPTAGGLYTSTAFVVPSRYRASVTFVNAWITLLGQLSAQASIVFALSQMIFAAVTIGTDGRFIASTGQILGAYTGLTIAIGFMNSMPTRFLHRIALLYAAGRRDLASSKSVWTGIIDNSGWNNSGFAFLLGLLCVQYVMTDYDAVAHISEEVRNAALAVPMAIVYGVCATAVLGFFLIVSLCYGIRNLSTLPGPTGLLNCEFYFKDPLGQSRKERRACPLDNAMPDRRIFSRVWSKTKTPVNAVVLTVVVVALFGLLSLASLIAIFLSFKINAVFSVSAVALDLSYAIPVVAKVCITLQKDPEVRFTPGPFYMGKWSIVVNIYAIVWTCLETGVLIMPQVFPVTAATMNYASVLGELLTLLPFLLLREDATYLIHLSFYYDSDRFNVQHRYYLGPAALAEAANALVSDTSSGEEKKEKVQAEVLHVQ</sequence>
<dbReference type="InterPro" id="IPR002293">
    <property type="entry name" value="AA/rel_permease1"/>
</dbReference>
<feature type="transmembrane region" description="Helical" evidence="6">
    <location>
        <begin position="336"/>
        <end position="362"/>
    </location>
</feature>
<evidence type="ECO:0000256" key="6">
    <source>
        <dbReference type="SAM" id="Phobius"/>
    </source>
</evidence>
<feature type="transmembrane region" description="Helical" evidence="6">
    <location>
        <begin position="71"/>
        <end position="93"/>
    </location>
</feature>
<evidence type="ECO:0000256" key="3">
    <source>
        <dbReference type="ARBA" id="ARBA00022692"/>
    </source>
</evidence>
<keyword evidence="8" id="KW-1185">Reference proteome</keyword>
<evidence type="ECO:0000256" key="1">
    <source>
        <dbReference type="ARBA" id="ARBA00004141"/>
    </source>
</evidence>
<keyword evidence="3 6" id="KW-0812">Transmembrane</keyword>
<feature type="transmembrane region" description="Helical" evidence="6">
    <location>
        <begin position="123"/>
        <end position="151"/>
    </location>
</feature>
<dbReference type="PANTHER" id="PTHR45649">
    <property type="entry name" value="AMINO-ACID PERMEASE BAT1"/>
    <property type="match status" value="1"/>
</dbReference>
<dbReference type="Gene3D" id="1.20.1740.10">
    <property type="entry name" value="Amino acid/polyamine transporter I"/>
    <property type="match status" value="2"/>
</dbReference>
<dbReference type="OrthoDB" id="3900342at2759"/>
<evidence type="ECO:0000256" key="5">
    <source>
        <dbReference type="ARBA" id="ARBA00023136"/>
    </source>
</evidence>
<comment type="caution">
    <text evidence="7">The sequence shown here is derived from an EMBL/GenBank/DDBJ whole genome shotgun (WGS) entry which is preliminary data.</text>
</comment>
<protein>
    <recommendedName>
        <fullName evidence="9">Amino acid permease/ SLC12A domain-containing protein</fullName>
    </recommendedName>
</protein>
<dbReference type="AlphaFoldDB" id="A0A4S4LB58"/>
<gene>
    <name evidence="7" type="ORF">EW145_g2877</name>
</gene>
<feature type="transmembrane region" description="Helical" evidence="6">
    <location>
        <begin position="157"/>
        <end position="178"/>
    </location>
</feature>
<evidence type="ECO:0000313" key="8">
    <source>
        <dbReference type="Proteomes" id="UP000308199"/>
    </source>
</evidence>
<proteinExistence type="predicted"/>
<evidence type="ECO:0000256" key="4">
    <source>
        <dbReference type="ARBA" id="ARBA00022989"/>
    </source>
</evidence>
<evidence type="ECO:0000313" key="7">
    <source>
        <dbReference type="EMBL" id="THH08178.1"/>
    </source>
</evidence>
<dbReference type="Proteomes" id="UP000308199">
    <property type="component" value="Unassembled WGS sequence"/>
</dbReference>
<organism evidence="7 8">
    <name type="scientific">Phellinidium pouzarii</name>
    <dbReference type="NCBI Taxonomy" id="167371"/>
    <lineage>
        <taxon>Eukaryota</taxon>
        <taxon>Fungi</taxon>
        <taxon>Dikarya</taxon>
        <taxon>Basidiomycota</taxon>
        <taxon>Agaricomycotina</taxon>
        <taxon>Agaricomycetes</taxon>
        <taxon>Hymenochaetales</taxon>
        <taxon>Hymenochaetaceae</taxon>
        <taxon>Phellinidium</taxon>
    </lineage>
</organism>
<evidence type="ECO:0000256" key="2">
    <source>
        <dbReference type="ARBA" id="ARBA00022448"/>
    </source>
</evidence>
<keyword evidence="2" id="KW-0813">Transport</keyword>
<dbReference type="GO" id="GO:0016020">
    <property type="term" value="C:membrane"/>
    <property type="evidence" value="ECO:0007669"/>
    <property type="project" value="UniProtKB-SubCell"/>
</dbReference>
<comment type="subcellular location">
    <subcellularLocation>
        <location evidence="1">Membrane</location>
        <topology evidence="1">Multi-pass membrane protein</topology>
    </subcellularLocation>
</comment>
<keyword evidence="5 6" id="KW-0472">Membrane</keyword>
<dbReference type="PIRSF" id="PIRSF006060">
    <property type="entry name" value="AA_transporter"/>
    <property type="match status" value="1"/>
</dbReference>
<name>A0A4S4LB58_9AGAM</name>
<dbReference type="PANTHER" id="PTHR45649:SF9">
    <property type="entry name" value="AMINO-ACID PERMEASE 2"/>
    <property type="match status" value="1"/>
</dbReference>
<dbReference type="EMBL" id="SGPK01000110">
    <property type="protein sequence ID" value="THH08178.1"/>
    <property type="molecule type" value="Genomic_DNA"/>
</dbReference>
<feature type="transmembrane region" description="Helical" evidence="6">
    <location>
        <begin position="215"/>
        <end position="234"/>
    </location>
</feature>
<dbReference type="Pfam" id="PF13520">
    <property type="entry name" value="AA_permease_2"/>
    <property type="match status" value="3"/>
</dbReference>
<dbReference type="GO" id="GO:0022857">
    <property type="term" value="F:transmembrane transporter activity"/>
    <property type="evidence" value="ECO:0007669"/>
    <property type="project" value="InterPro"/>
</dbReference>
<reference evidence="7 8" key="1">
    <citation type="submission" date="2019-02" db="EMBL/GenBank/DDBJ databases">
        <title>Genome sequencing of the rare red list fungi Phellinidium pouzarii.</title>
        <authorList>
            <person name="Buettner E."/>
            <person name="Kellner H."/>
        </authorList>
    </citation>
    <scope>NUCLEOTIDE SEQUENCE [LARGE SCALE GENOMIC DNA]</scope>
    <source>
        <strain evidence="7 8">DSM 108285</strain>
    </source>
</reference>
<keyword evidence="4 6" id="KW-1133">Transmembrane helix</keyword>
<feature type="transmembrane region" description="Helical" evidence="6">
    <location>
        <begin position="411"/>
        <end position="431"/>
    </location>
</feature>
<feature type="transmembrane region" description="Helical" evidence="6">
    <location>
        <begin position="254"/>
        <end position="278"/>
    </location>
</feature>
<feature type="transmembrane region" description="Helical" evidence="6">
    <location>
        <begin position="36"/>
        <end position="59"/>
    </location>
</feature>